<name>A0ACB7TST2_DIOAL</name>
<protein>
    <submittedName>
        <fullName evidence="1">Myc-type basic helix-loop-helix (BHLH) domain-containing protein</fullName>
    </submittedName>
</protein>
<reference evidence="2" key="1">
    <citation type="journal article" date="2022" name="Nat. Commun.">
        <title>Chromosome evolution and the genetic basis of agronomically important traits in greater yam.</title>
        <authorList>
            <person name="Bredeson J.V."/>
            <person name="Lyons J.B."/>
            <person name="Oniyinde I.O."/>
            <person name="Okereke N.R."/>
            <person name="Kolade O."/>
            <person name="Nnabue I."/>
            <person name="Nwadili C.O."/>
            <person name="Hribova E."/>
            <person name="Parker M."/>
            <person name="Nwogha J."/>
            <person name="Shu S."/>
            <person name="Carlson J."/>
            <person name="Kariba R."/>
            <person name="Muthemba S."/>
            <person name="Knop K."/>
            <person name="Barton G.J."/>
            <person name="Sherwood A.V."/>
            <person name="Lopez-Montes A."/>
            <person name="Asiedu R."/>
            <person name="Jamnadass R."/>
            <person name="Muchugi A."/>
            <person name="Goodstein D."/>
            <person name="Egesi C.N."/>
            <person name="Featherston J."/>
            <person name="Asfaw A."/>
            <person name="Simpson G.G."/>
            <person name="Dolezel J."/>
            <person name="Hendre P.S."/>
            <person name="Van Deynze A."/>
            <person name="Kumar P.L."/>
            <person name="Obidiegwu J.E."/>
            <person name="Bhattacharjee R."/>
            <person name="Rokhsar D.S."/>
        </authorList>
    </citation>
    <scope>NUCLEOTIDE SEQUENCE [LARGE SCALE GENOMIC DNA]</scope>
    <source>
        <strain evidence="2">cv. TDa95/00328</strain>
    </source>
</reference>
<comment type="caution">
    <text evidence="1">The sequence shown here is derived from an EMBL/GenBank/DDBJ whole genome shotgun (WGS) entry which is preliminary data.</text>
</comment>
<evidence type="ECO:0000313" key="1">
    <source>
        <dbReference type="EMBL" id="KAH7651646.1"/>
    </source>
</evidence>
<evidence type="ECO:0000313" key="2">
    <source>
        <dbReference type="Proteomes" id="UP000827976"/>
    </source>
</evidence>
<accession>A0ACB7TST2</accession>
<sequence>MDTFEDVLVENWSSFDAEESSNFMVELLGDHNPSIAMQSMFCSDHDHALDSYFCAQEHHPSISTSIGTTTCATTSSALPPYILESYSFSDPSVLKDFNSNTQSVGFSNVGQIHLNGYLTIGDTSLAKRKTEDFQNASHKKSKINATMVQGSVGTATAETTNWRSFSCYSSGSESYASQELDAVVQTSSSSKSFEVVNPNGKTKSSRGAATDPQSLYARKRRERINQRLRILQNLVPNGTKVDISTMLEEAVQYVKFMQLQIKLLSSDELWMYAPFAYNGMNIGLNLKIFPPEK</sequence>
<keyword evidence="2" id="KW-1185">Reference proteome</keyword>
<dbReference type="Proteomes" id="UP000827976">
    <property type="component" value="Chromosome 20"/>
</dbReference>
<organism evidence="1 2">
    <name type="scientific">Dioscorea alata</name>
    <name type="common">Purple yam</name>
    <dbReference type="NCBI Taxonomy" id="55571"/>
    <lineage>
        <taxon>Eukaryota</taxon>
        <taxon>Viridiplantae</taxon>
        <taxon>Streptophyta</taxon>
        <taxon>Embryophyta</taxon>
        <taxon>Tracheophyta</taxon>
        <taxon>Spermatophyta</taxon>
        <taxon>Magnoliopsida</taxon>
        <taxon>Liliopsida</taxon>
        <taxon>Dioscoreales</taxon>
        <taxon>Dioscoreaceae</taxon>
        <taxon>Dioscorea</taxon>
    </lineage>
</organism>
<proteinExistence type="predicted"/>
<gene>
    <name evidence="1" type="ORF">IHE45_20G071400</name>
</gene>
<dbReference type="EMBL" id="CM037030">
    <property type="protein sequence ID" value="KAH7651646.1"/>
    <property type="molecule type" value="Genomic_DNA"/>
</dbReference>